<name>A0A645EAD5_9ZZZZ</name>
<dbReference type="Gene3D" id="1.25.40.20">
    <property type="entry name" value="Ankyrin repeat-containing domain"/>
    <property type="match status" value="1"/>
</dbReference>
<proteinExistence type="predicted"/>
<organism evidence="1">
    <name type="scientific">bioreactor metagenome</name>
    <dbReference type="NCBI Taxonomy" id="1076179"/>
    <lineage>
        <taxon>unclassified sequences</taxon>
        <taxon>metagenomes</taxon>
        <taxon>ecological metagenomes</taxon>
    </lineage>
</organism>
<dbReference type="SUPFAM" id="SSF48403">
    <property type="entry name" value="Ankyrin repeat"/>
    <property type="match status" value="1"/>
</dbReference>
<dbReference type="InterPro" id="IPR036770">
    <property type="entry name" value="Ankyrin_rpt-contain_sf"/>
</dbReference>
<protein>
    <recommendedName>
        <fullName evidence="2">Ankyrin repeat protein</fullName>
    </recommendedName>
</protein>
<dbReference type="AlphaFoldDB" id="A0A645EAD5"/>
<evidence type="ECO:0008006" key="2">
    <source>
        <dbReference type="Google" id="ProtNLM"/>
    </source>
</evidence>
<sequence length="240" mass="27637">MLFDFGANPNLFGLVDPIFFETMDLGRGDGPLFQLFIERGADINLRQGPMDTSVLAYAVTRGHCNAALRLIELGADVHAKTRMRLGGKFRDSPAEDDWMYINEMGAALNGIDLNEKRNEGRCYAQLKRKLIEQGVRFPQFDDRIINTWLRDKTPITEPLLRAHGADDDTVRRVLKWYDEEVLLPQPYRQIDDWIHDGIPFNEAMLRDIGADNDQIKSALDWQQRMQLPPNERWKQPPSTP</sequence>
<evidence type="ECO:0000313" key="1">
    <source>
        <dbReference type="EMBL" id="MPM98994.1"/>
    </source>
</evidence>
<dbReference type="EMBL" id="VSSQ01045118">
    <property type="protein sequence ID" value="MPM98994.1"/>
    <property type="molecule type" value="Genomic_DNA"/>
</dbReference>
<reference evidence="1" key="1">
    <citation type="submission" date="2019-08" db="EMBL/GenBank/DDBJ databases">
        <authorList>
            <person name="Kucharzyk K."/>
            <person name="Murdoch R.W."/>
            <person name="Higgins S."/>
            <person name="Loffler F."/>
        </authorList>
    </citation>
    <scope>NUCLEOTIDE SEQUENCE</scope>
</reference>
<accession>A0A645EAD5</accession>
<gene>
    <name evidence="1" type="ORF">SDC9_146184</name>
</gene>
<comment type="caution">
    <text evidence="1">The sequence shown here is derived from an EMBL/GenBank/DDBJ whole genome shotgun (WGS) entry which is preliminary data.</text>
</comment>